<feature type="domain" description="Calpain catalytic" evidence="3">
    <location>
        <begin position="24"/>
        <end position="237"/>
    </location>
</feature>
<dbReference type="PROSITE" id="PS50203">
    <property type="entry name" value="CALPAIN_CAT"/>
    <property type="match status" value="1"/>
</dbReference>
<dbReference type="InterPro" id="IPR038765">
    <property type="entry name" value="Papain-like_cys_pep_sf"/>
</dbReference>
<dbReference type="GeneID" id="87956996"/>
<comment type="caution">
    <text evidence="1">Lacks conserved residue(s) required for the propagation of feature annotation.</text>
</comment>
<keyword evidence="2" id="KW-0732">Signal</keyword>
<evidence type="ECO:0000259" key="3">
    <source>
        <dbReference type="PROSITE" id="PS50203"/>
    </source>
</evidence>
<evidence type="ECO:0000313" key="5">
    <source>
        <dbReference type="Proteomes" id="UP001329825"/>
    </source>
</evidence>
<dbReference type="InterPro" id="IPR001300">
    <property type="entry name" value="Peptidase_C2_calpain_cat"/>
</dbReference>
<evidence type="ECO:0000256" key="2">
    <source>
        <dbReference type="SAM" id="SignalP"/>
    </source>
</evidence>
<reference evidence="4 5" key="1">
    <citation type="submission" date="2024-01" db="EMBL/GenBank/DDBJ databases">
        <title>Comparative genomics of Cryptococcus and Kwoniella reveals pathogenesis evolution and contrasting modes of karyotype evolution via chromosome fusion or intercentromeric recombination.</title>
        <authorList>
            <person name="Coelho M.A."/>
            <person name="David-Palma M."/>
            <person name="Shea T."/>
            <person name="Bowers K."/>
            <person name="McGinley-Smith S."/>
            <person name="Mohammad A.W."/>
            <person name="Gnirke A."/>
            <person name="Yurkov A.M."/>
            <person name="Nowrousian M."/>
            <person name="Sun S."/>
            <person name="Cuomo C.A."/>
            <person name="Heitman J."/>
        </authorList>
    </citation>
    <scope>NUCLEOTIDE SEQUENCE [LARGE SCALE GENOMIC DNA]</scope>
    <source>
        <strain evidence="4">CBS 11374</strain>
    </source>
</reference>
<keyword evidence="5" id="KW-1185">Reference proteome</keyword>
<gene>
    <name evidence="4" type="ORF">IL334_004865</name>
</gene>
<dbReference type="RefSeq" id="XP_062792631.1">
    <property type="nucleotide sequence ID" value="XM_062936580.1"/>
</dbReference>
<feature type="chain" id="PRO_5045152176" description="Calpain catalytic domain-containing protein" evidence="2">
    <location>
        <begin position="24"/>
        <end position="260"/>
    </location>
</feature>
<name>A0ABZ1D1Y5_9TREE</name>
<dbReference type="SUPFAM" id="SSF54001">
    <property type="entry name" value="Cysteine proteinases"/>
    <property type="match status" value="1"/>
</dbReference>
<protein>
    <recommendedName>
        <fullName evidence="3">Calpain catalytic domain-containing protein</fullName>
    </recommendedName>
</protein>
<accession>A0ABZ1D1Y5</accession>
<dbReference type="Pfam" id="PF00648">
    <property type="entry name" value="Peptidase_C2"/>
    <property type="match status" value="1"/>
</dbReference>
<evidence type="ECO:0000256" key="1">
    <source>
        <dbReference type="PROSITE-ProRule" id="PRU00239"/>
    </source>
</evidence>
<proteinExistence type="predicted"/>
<dbReference type="Proteomes" id="UP001329825">
    <property type="component" value="Chromosome 6"/>
</dbReference>
<evidence type="ECO:0000313" key="4">
    <source>
        <dbReference type="EMBL" id="WRT67891.1"/>
    </source>
</evidence>
<feature type="signal peptide" evidence="2">
    <location>
        <begin position="1"/>
        <end position="23"/>
    </location>
</feature>
<sequence length="260" mass="28481">MRMNVNFLYTLILILWAGPLVQGKPVDIGGDGNQADVDTMQLWGEQGPVVTDILQGPDIECWLLATLAALVKLNMATITNIVKDIGIGEGVYGAKTDQAEVTLLNKDGKTEKIKVDKQSSSAGTADHLTTWWPAAIKRAAMNMGGYEGLKENSIEYGYATNALRMLTGKSTSFISVTNTEDAWDWIKHSNSSPILVSTKGDTKKLRKNHVLAVMSYEGDDTENGRVRIRDPYNGVEWYDLKDIVDDIKEIAGLADFASVP</sequence>
<dbReference type="EMBL" id="CP141886">
    <property type="protein sequence ID" value="WRT67891.1"/>
    <property type="molecule type" value="Genomic_DNA"/>
</dbReference>
<organism evidence="4 5">
    <name type="scientific">Kwoniella shivajii</name>
    <dbReference type="NCBI Taxonomy" id="564305"/>
    <lineage>
        <taxon>Eukaryota</taxon>
        <taxon>Fungi</taxon>
        <taxon>Dikarya</taxon>
        <taxon>Basidiomycota</taxon>
        <taxon>Agaricomycotina</taxon>
        <taxon>Tremellomycetes</taxon>
        <taxon>Tremellales</taxon>
        <taxon>Cryptococcaceae</taxon>
        <taxon>Kwoniella</taxon>
    </lineage>
</organism>